<evidence type="ECO:0000256" key="1">
    <source>
        <dbReference type="ARBA" id="ARBA00007452"/>
    </source>
</evidence>
<comment type="function">
    <text evidence="7">Involved in DNA repair and RecF pathway recombination.</text>
</comment>
<dbReference type="Pfam" id="PF11967">
    <property type="entry name" value="RecO_N"/>
    <property type="match status" value="1"/>
</dbReference>
<evidence type="ECO:0000313" key="9">
    <source>
        <dbReference type="EMBL" id="GLQ35042.1"/>
    </source>
</evidence>
<evidence type="ECO:0000256" key="7">
    <source>
        <dbReference type="HAMAP-Rule" id="MF_00201"/>
    </source>
</evidence>
<dbReference type="HAMAP" id="MF_00201">
    <property type="entry name" value="RecO"/>
    <property type="match status" value="1"/>
</dbReference>
<comment type="similarity">
    <text evidence="1 7">Belongs to the RecO family.</text>
</comment>
<name>A0ABQ5VV25_9RHOB</name>
<dbReference type="InterPro" id="IPR037278">
    <property type="entry name" value="ARFGAP/RecO"/>
</dbReference>
<sequence>MDWSGEGVILSVRKHGETSAIIDVFTPDRGRHAGVVRAGASRKMAPILQPGTQVAVEWRARLEEHLGSYRVEPLKSRANALQDRLRLAGLTATCALACFAFPERMELAGLYARTIDLMDRIDGTGAWADAYALWELSVLEDLGHGLDLSACAASGVTQDLIYVSPRTGRAVSRAGGAEWADRLLPLPDFLRNSFAEDNRIEVLNALKTTGHFLETALAPALGNRPLPAARDRLMKRLEKDTVSCQ</sequence>
<dbReference type="NCBIfam" id="TIGR00613">
    <property type="entry name" value="reco"/>
    <property type="match status" value="1"/>
</dbReference>
<dbReference type="InterPro" id="IPR042242">
    <property type="entry name" value="RecO_C"/>
</dbReference>
<evidence type="ECO:0000256" key="2">
    <source>
        <dbReference type="ARBA" id="ARBA00021310"/>
    </source>
</evidence>
<keyword evidence="3 7" id="KW-0227">DNA damage</keyword>
<gene>
    <name evidence="7 9" type="primary">recO</name>
    <name evidence="9" type="ORF">GCM10007939_13250</name>
</gene>
<protein>
    <recommendedName>
        <fullName evidence="2 7">DNA repair protein RecO</fullName>
    </recommendedName>
    <alternativeName>
        <fullName evidence="6 7">Recombination protein O</fullName>
    </alternativeName>
</protein>
<keyword evidence="10" id="KW-1185">Reference proteome</keyword>
<dbReference type="EMBL" id="BSNN01000002">
    <property type="protein sequence ID" value="GLQ35042.1"/>
    <property type="molecule type" value="Genomic_DNA"/>
</dbReference>
<reference evidence="10" key="1">
    <citation type="journal article" date="2019" name="Int. J. Syst. Evol. Microbiol.">
        <title>The Global Catalogue of Microorganisms (GCM) 10K type strain sequencing project: providing services to taxonomists for standard genome sequencing and annotation.</title>
        <authorList>
            <consortium name="The Broad Institute Genomics Platform"/>
            <consortium name="The Broad Institute Genome Sequencing Center for Infectious Disease"/>
            <person name="Wu L."/>
            <person name="Ma J."/>
        </authorList>
    </citation>
    <scope>NUCLEOTIDE SEQUENCE [LARGE SCALE GENOMIC DNA]</scope>
    <source>
        <strain evidence="10">NBRC 110140</strain>
    </source>
</reference>
<comment type="caution">
    <text evidence="9">The sequence shown here is derived from an EMBL/GenBank/DDBJ whole genome shotgun (WGS) entry which is preliminary data.</text>
</comment>
<dbReference type="SUPFAM" id="SSF50249">
    <property type="entry name" value="Nucleic acid-binding proteins"/>
    <property type="match status" value="1"/>
</dbReference>
<keyword evidence="4 7" id="KW-0233">DNA recombination</keyword>
<evidence type="ECO:0000256" key="5">
    <source>
        <dbReference type="ARBA" id="ARBA00023204"/>
    </source>
</evidence>
<dbReference type="SUPFAM" id="SSF57863">
    <property type="entry name" value="ArfGap/RecO-like zinc finger"/>
    <property type="match status" value="1"/>
</dbReference>
<accession>A0ABQ5VV25</accession>
<keyword evidence="5 7" id="KW-0234">DNA repair</keyword>
<dbReference type="Pfam" id="PF02565">
    <property type="entry name" value="RecO_C"/>
    <property type="match status" value="1"/>
</dbReference>
<dbReference type="InterPro" id="IPR012340">
    <property type="entry name" value="NA-bd_OB-fold"/>
</dbReference>
<dbReference type="Proteomes" id="UP001156694">
    <property type="component" value="Unassembled WGS sequence"/>
</dbReference>
<dbReference type="Gene3D" id="1.20.1440.120">
    <property type="entry name" value="Recombination protein O, C-terminal domain"/>
    <property type="match status" value="1"/>
</dbReference>
<evidence type="ECO:0000256" key="3">
    <source>
        <dbReference type="ARBA" id="ARBA00022763"/>
    </source>
</evidence>
<evidence type="ECO:0000259" key="8">
    <source>
        <dbReference type="Pfam" id="PF11967"/>
    </source>
</evidence>
<evidence type="ECO:0000256" key="4">
    <source>
        <dbReference type="ARBA" id="ARBA00023172"/>
    </source>
</evidence>
<dbReference type="PANTHER" id="PTHR33991:SF1">
    <property type="entry name" value="DNA REPAIR PROTEIN RECO"/>
    <property type="match status" value="1"/>
</dbReference>
<proteinExistence type="inferred from homology"/>
<evidence type="ECO:0000313" key="10">
    <source>
        <dbReference type="Proteomes" id="UP001156694"/>
    </source>
</evidence>
<dbReference type="RefSeq" id="WP_284377125.1">
    <property type="nucleotide sequence ID" value="NZ_BSNN01000002.1"/>
</dbReference>
<feature type="domain" description="DNA replication/recombination mediator RecO N-terminal" evidence="8">
    <location>
        <begin position="1"/>
        <end position="76"/>
    </location>
</feature>
<dbReference type="InterPro" id="IPR003717">
    <property type="entry name" value="RecO"/>
</dbReference>
<organism evidence="9 10">
    <name type="scientific">Amylibacter marinus</name>
    <dbReference type="NCBI Taxonomy" id="1475483"/>
    <lineage>
        <taxon>Bacteria</taxon>
        <taxon>Pseudomonadati</taxon>
        <taxon>Pseudomonadota</taxon>
        <taxon>Alphaproteobacteria</taxon>
        <taxon>Rhodobacterales</taxon>
        <taxon>Paracoccaceae</taxon>
        <taxon>Amylibacter</taxon>
    </lineage>
</organism>
<evidence type="ECO:0000256" key="6">
    <source>
        <dbReference type="ARBA" id="ARBA00033409"/>
    </source>
</evidence>
<dbReference type="PANTHER" id="PTHR33991">
    <property type="entry name" value="DNA REPAIR PROTEIN RECO"/>
    <property type="match status" value="1"/>
</dbReference>
<dbReference type="Gene3D" id="2.40.50.140">
    <property type="entry name" value="Nucleic acid-binding proteins"/>
    <property type="match status" value="1"/>
</dbReference>
<dbReference type="InterPro" id="IPR022572">
    <property type="entry name" value="DNA_rep/recomb_RecO_N"/>
</dbReference>